<dbReference type="PANTHER" id="PTHR43649">
    <property type="entry name" value="ARABINOSE-BINDING PROTEIN-RELATED"/>
    <property type="match status" value="1"/>
</dbReference>
<evidence type="ECO:0000313" key="4">
    <source>
        <dbReference type="Proteomes" id="UP000637643"/>
    </source>
</evidence>
<sequence>MSVNRQKRLSWVLVSVLVLTVLAACNNSNEAGKEKATEADKAEEINLKFIWWGKEQRKEDTLKVIELYKKDHPNVNIETEDFGGTNDVSTQLAMETADQNTADIIQGDYGFIFNYINRDLIEPLGPHIENKNLSIADVSPATLAPGMKDNELYAVSIGINSEALLYDPAFFEKEGVEVPAMDYTLDDLYKTLVQLKEAVNEPDFYPLGNMFDVSYYLRAKGVSMYNAEGTGLGYEDDKYLEEYLALYKKWVDEGLISSGSTKRAGNDADHPLITGKAALYSVSSNASTLLSKIAGRTLQLLPLPEVTKGIEGKFIKPSMFLAVSSYSKHPEEAAKFIDFFINNKEANGILNGERGVPVSGVIAKRLSDKLDEAGKQQYELLDYLSTHSAPIDPPAPSSSIVVNNAYQLILKRVMSGTTAPAKAAQDYRTEAEGILQGKKGAESK</sequence>
<feature type="chain" id="PRO_5039348107" evidence="2">
    <location>
        <begin position="24"/>
        <end position="444"/>
    </location>
</feature>
<organism evidence="3 4">
    <name type="scientific">Paenibacillus albidus</name>
    <dbReference type="NCBI Taxonomy" id="2041023"/>
    <lineage>
        <taxon>Bacteria</taxon>
        <taxon>Bacillati</taxon>
        <taxon>Bacillota</taxon>
        <taxon>Bacilli</taxon>
        <taxon>Bacillales</taxon>
        <taxon>Paenibacillaceae</taxon>
        <taxon>Paenibacillus</taxon>
    </lineage>
</organism>
<dbReference type="EMBL" id="BMKR01000061">
    <property type="protein sequence ID" value="GGG13281.1"/>
    <property type="molecule type" value="Genomic_DNA"/>
</dbReference>
<evidence type="ECO:0000313" key="3">
    <source>
        <dbReference type="EMBL" id="GGG13281.1"/>
    </source>
</evidence>
<feature type="region of interest" description="Disordered" evidence="1">
    <location>
        <begin position="421"/>
        <end position="444"/>
    </location>
</feature>
<protein>
    <submittedName>
        <fullName evidence="3">ABC transporter substrate-binding protein YesO</fullName>
    </submittedName>
</protein>
<reference evidence="3" key="2">
    <citation type="submission" date="2020-09" db="EMBL/GenBank/DDBJ databases">
        <authorList>
            <person name="Sun Q."/>
            <person name="Zhou Y."/>
        </authorList>
    </citation>
    <scope>NUCLEOTIDE SEQUENCE</scope>
    <source>
        <strain evidence="3">CGMCC 1.16134</strain>
    </source>
</reference>
<dbReference type="InterPro" id="IPR050490">
    <property type="entry name" value="Bact_solute-bd_prot1"/>
</dbReference>
<dbReference type="InterPro" id="IPR006059">
    <property type="entry name" value="SBP"/>
</dbReference>
<dbReference type="Pfam" id="PF01547">
    <property type="entry name" value="SBP_bac_1"/>
    <property type="match status" value="1"/>
</dbReference>
<reference evidence="3" key="1">
    <citation type="journal article" date="2014" name="Int. J. Syst. Evol. Microbiol.">
        <title>Complete genome sequence of Corynebacterium casei LMG S-19264T (=DSM 44701T), isolated from a smear-ripened cheese.</title>
        <authorList>
            <consortium name="US DOE Joint Genome Institute (JGI-PGF)"/>
            <person name="Walter F."/>
            <person name="Albersmeier A."/>
            <person name="Kalinowski J."/>
            <person name="Ruckert C."/>
        </authorList>
    </citation>
    <scope>NUCLEOTIDE SEQUENCE</scope>
    <source>
        <strain evidence="3">CGMCC 1.16134</strain>
    </source>
</reference>
<dbReference type="RefSeq" id="WP_189032443.1">
    <property type="nucleotide sequence ID" value="NZ_BMKR01000061.1"/>
</dbReference>
<dbReference type="Proteomes" id="UP000637643">
    <property type="component" value="Unassembled WGS sequence"/>
</dbReference>
<keyword evidence="2" id="KW-0732">Signal</keyword>
<proteinExistence type="predicted"/>
<dbReference type="SUPFAM" id="SSF53850">
    <property type="entry name" value="Periplasmic binding protein-like II"/>
    <property type="match status" value="1"/>
</dbReference>
<dbReference type="Gene3D" id="3.40.190.10">
    <property type="entry name" value="Periplasmic binding protein-like II"/>
    <property type="match status" value="2"/>
</dbReference>
<dbReference type="AlphaFoldDB" id="A0A917FVZ6"/>
<evidence type="ECO:0000256" key="2">
    <source>
        <dbReference type="SAM" id="SignalP"/>
    </source>
</evidence>
<dbReference type="PROSITE" id="PS51257">
    <property type="entry name" value="PROKAR_LIPOPROTEIN"/>
    <property type="match status" value="1"/>
</dbReference>
<accession>A0A917FVZ6</accession>
<feature type="signal peptide" evidence="2">
    <location>
        <begin position="1"/>
        <end position="23"/>
    </location>
</feature>
<comment type="caution">
    <text evidence="3">The sequence shown here is derived from an EMBL/GenBank/DDBJ whole genome shotgun (WGS) entry which is preliminary data.</text>
</comment>
<evidence type="ECO:0000256" key="1">
    <source>
        <dbReference type="SAM" id="MobiDB-lite"/>
    </source>
</evidence>
<dbReference type="PANTHER" id="PTHR43649:SF11">
    <property type="entry name" value="ABC TRANSPORTER SUBSTRATE-BINDING PROTEIN YESO-RELATED"/>
    <property type="match status" value="1"/>
</dbReference>
<name>A0A917FVZ6_9BACL</name>
<gene>
    <name evidence="3" type="primary">yesO</name>
    <name evidence="3" type="ORF">GCM10010912_67160</name>
</gene>
<keyword evidence="4" id="KW-1185">Reference proteome</keyword>